<reference evidence="9" key="1">
    <citation type="submission" date="2019-03" db="EMBL/GenBank/DDBJ databases">
        <title>Snf2 controls pulcherriminic acid biosynthesis and connects pigmentation and antifungal activity of the yeast Metschnikowia pulcherrima.</title>
        <authorList>
            <person name="Gore-Lloyd D."/>
            <person name="Sumann I."/>
            <person name="Brachmann A.O."/>
            <person name="Schneeberger K."/>
            <person name="Ortiz-Merino R.A."/>
            <person name="Moreno-Beltran M."/>
            <person name="Schlaefli M."/>
            <person name="Kirner P."/>
            <person name="Santos Kron A."/>
            <person name="Wolfe K.H."/>
            <person name="Piel J."/>
            <person name="Ahrens C.H."/>
            <person name="Henk D."/>
            <person name="Freimoser F.M."/>
        </authorList>
    </citation>
    <scope>NUCLEOTIDE SEQUENCE [LARGE SCALE GENOMIC DNA]</scope>
    <source>
        <strain evidence="9">APC 1.2</strain>
    </source>
</reference>
<dbReference type="STRING" id="2163413.A0A4P6XGK6"/>
<dbReference type="CDD" id="cd02440">
    <property type="entry name" value="AdoMet_MTases"/>
    <property type="match status" value="1"/>
</dbReference>
<dbReference type="InterPro" id="IPR029063">
    <property type="entry name" value="SAM-dependent_MTases_sf"/>
</dbReference>
<evidence type="ECO:0000256" key="3">
    <source>
        <dbReference type="ARBA" id="ARBA00047418"/>
    </source>
</evidence>
<proteinExistence type="inferred from homology"/>
<dbReference type="EMBL" id="CP034456">
    <property type="protein sequence ID" value="QBM85615.1"/>
    <property type="molecule type" value="Genomic_DNA"/>
</dbReference>
<dbReference type="PANTHER" id="PTHR14741">
    <property type="entry name" value="S-ADENOSYLMETHIONINE-DEPENDENT METHYLTRANSFERASE RELATED"/>
    <property type="match status" value="1"/>
</dbReference>
<evidence type="ECO:0000256" key="6">
    <source>
        <dbReference type="ARBA" id="ARBA00049075"/>
    </source>
</evidence>
<evidence type="ECO:0000256" key="7">
    <source>
        <dbReference type="ARBA" id="ARBA00049790"/>
    </source>
</evidence>
<dbReference type="InterPro" id="IPR019012">
    <property type="entry name" value="RNA_cap_Gua-N2-MeTrfase"/>
</dbReference>
<evidence type="ECO:0000256" key="2">
    <source>
        <dbReference type="ARBA" id="ARBA00025783"/>
    </source>
</evidence>
<comment type="catalytic activity">
    <reaction evidence="4">
        <text>a 5'-end (N(7)-methyl 5'-triphosphoguanosine)-ribonucleoside in snoRNA + S-adenosyl-L-methionine = a 5'-end (N(2),N(7)-dimethyl 5'-triphosphoguanosine)-ribonucleoside in snoRNA + S-adenosyl-L-homocysteine + H(+)</text>
        <dbReference type="Rhea" id="RHEA:78475"/>
        <dbReference type="Rhea" id="RHEA-COMP:19086"/>
        <dbReference type="Rhea" id="RHEA-COMP:19088"/>
        <dbReference type="ChEBI" id="CHEBI:15378"/>
        <dbReference type="ChEBI" id="CHEBI:57856"/>
        <dbReference type="ChEBI" id="CHEBI:59789"/>
        <dbReference type="ChEBI" id="CHEBI:156461"/>
        <dbReference type="ChEBI" id="CHEBI:172880"/>
    </reaction>
    <physiologicalReaction direction="left-to-right" evidence="4">
        <dbReference type="Rhea" id="RHEA:78476"/>
    </physiologicalReaction>
</comment>
<evidence type="ECO:0000256" key="5">
    <source>
        <dbReference type="ARBA" id="ARBA00048763"/>
    </source>
</evidence>
<keyword evidence="9" id="KW-1185">Reference proteome</keyword>
<comment type="catalytic activity">
    <reaction evidence="6">
        <text>a 5'-end (N(7)-methyl 5'-triphosphoguanosine)-ribonucleoside in snRNA + S-adenosyl-L-methionine = a 5'-end (N(2),N(7)-dimethyl 5'-triphosphoguanosine)-ribonucleoside in snRNA + S-adenosyl-L-homocysteine + H(+)</text>
        <dbReference type="Rhea" id="RHEA:78471"/>
        <dbReference type="Rhea" id="RHEA-COMP:19085"/>
        <dbReference type="Rhea" id="RHEA-COMP:19087"/>
        <dbReference type="ChEBI" id="CHEBI:15378"/>
        <dbReference type="ChEBI" id="CHEBI:57856"/>
        <dbReference type="ChEBI" id="CHEBI:59789"/>
        <dbReference type="ChEBI" id="CHEBI:156461"/>
        <dbReference type="ChEBI" id="CHEBI:172880"/>
    </reaction>
    <physiologicalReaction direction="left-to-right" evidence="6">
        <dbReference type="Rhea" id="RHEA:78472"/>
    </physiologicalReaction>
</comment>
<comment type="similarity">
    <text evidence="2">Belongs to the methyltransferase superfamily. Trimethylguanosine synthase family.</text>
</comment>
<accession>A0A4P6XGK6</accession>
<dbReference type="Proteomes" id="UP000292447">
    <property type="component" value="Chromosome I"/>
</dbReference>
<dbReference type="Pfam" id="PF09445">
    <property type="entry name" value="Methyltransf_15"/>
    <property type="match status" value="1"/>
</dbReference>
<dbReference type="SUPFAM" id="SSF53335">
    <property type="entry name" value="S-adenosyl-L-methionine-dependent methyltransferases"/>
    <property type="match status" value="1"/>
</dbReference>
<gene>
    <name evidence="8" type="primary">MPUL0A02370</name>
    <name evidence="8" type="ORF">METSCH_A02370</name>
</gene>
<dbReference type="PANTHER" id="PTHR14741:SF32">
    <property type="entry name" value="TRIMETHYLGUANOSINE SYNTHASE"/>
    <property type="match status" value="1"/>
</dbReference>
<sequence length="247" mass="28371">MSSSDFEVADEDELLMHTYATLPKNCKKYWQKRYLLFSKFDNGVFMTSELWYSVTPELTARVIAKIVRTLLPECKTVLDVCCGGGGNSIQFAKIFPSVVAVDVNANNVKCSQHNSMVYGVEHNTSFVLGDWNILCQGSDWVPDHIPHKRFDFAFCLPPWGGPKYKYQEQFDLNAMEPFSLRQLCLSMSKFSDNFGLFLPRNLDFDQIREVTLELYGEKFKTRVICLWQDQRPLGILVIFGPSCENEI</sequence>
<dbReference type="GO" id="GO:0071164">
    <property type="term" value="F:RNA cap trimethylguanosine synthase activity"/>
    <property type="evidence" value="ECO:0007669"/>
    <property type="project" value="TreeGrafter"/>
</dbReference>
<comment type="catalytic activity">
    <reaction evidence="5">
        <text>a 5'-end (N(2),N(7)-dimethyl 5'-triphosphoguanosine)-ribonucleoside in snRNA + S-adenosyl-L-methionine = a 5'-end (N(2),N(2),N(7)-trimethyl 5'-triphosphoguanosine)-ribonucleoside in snRNA + S-adenosyl-L-homocysteine + H(+)</text>
        <dbReference type="Rhea" id="RHEA:78479"/>
        <dbReference type="Rhea" id="RHEA-COMP:19087"/>
        <dbReference type="Rhea" id="RHEA-COMP:19089"/>
        <dbReference type="ChEBI" id="CHEBI:15378"/>
        <dbReference type="ChEBI" id="CHEBI:57856"/>
        <dbReference type="ChEBI" id="CHEBI:59789"/>
        <dbReference type="ChEBI" id="CHEBI:167623"/>
        <dbReference type="ChEBI" id="CHEBI:172880"/>
    </reaction>
    <physiologicalReaction direction="left-to-right" evidence="5">
        <dbReference type="Rhea" id="RHEA:78480"/>
    </physiologicalReaction>
</comment>
<name>A0A4P6XGK6_9ASCO</name>
<evidence type="ECO:0000313" key="9">
    <source>
        <dbReference type="Proteomes" id="UP000292447"/>
    </source>
</evidence>
<dbReference type="AlphaFoldDB" id="A0A4P6XGK6"/>
<evidence type="ECO:0000313" key="8">
    <source>
        <dbReference type="EMBL" id="QBM85615.1"/>
    </source>
</evidence>
<protein>
    <recommendedName>
        <fullName evidence="1">Trimethylguanosine synthase</fullName>
    </recommendedName>
    <alternativeName>
        <fullName evidence="7">Cap-specific guanine-N(2) methyltransferase</fullName>
    </alternativeName>
</protein>
<dbReference type="Gene3D" id="3.40.50.150">
    <property type="entry name" value="Vaccinia Virus protein VP39"/>
    <property type="match status" value="1"/>
</dbReference>
<organism evidence="8 9">
    <name type="scientific">Metschnikowia aff. pulcherrima</name>
    <dbReference type="NCBI Taxonomy" id="2163413"/>
    <lineage>
        <taxon>Eukaryota</taxon>
        <taxon>Fungi</taxon>
        <taxon>Dikarya</taxon>
        <taxon>Ascomycota</taxon>
        <taxon>Saccharomycotina</taxon>
        <taxon>Pichiomycetes</taxon>
        <taxon>Metschnikowiaceae</taxon>
        <taxon>Metschnikowia</taxon>
    </lineage>
</organism>
<dbReference type="GO" id="GO:0005634">
    <property type="term" value="C:nucleus"/>
    <property type="evidence" value="ECO:0007669"/>
    <property type="project" value="TreeGrafter"/>
</dbReference>
<evidence type="ECO:0000256" key="4">
    <source>
        <dbReference type="ARBA" id="ARBA00048740"/>
    </source>
</evidence>
<comment type="catalytic activity">
    <reaction evidence="3">
        <text>a 5'-end (N(2),N(7)-dimethyl 5'-triphosphoguanosine)-ribonucleoside in snoRNA + S-adenosyl-L-methionine = a 5'-end (N(2),N(2),N(7)-trimethyl 5'-triphosphoguanosine)-ribonucleoside in snoRNA + S-adenosyl-L-homocysteine + H(+)</text>
        <dbReference type="Rhea" id="RHEA:78507"/>
        <dbReference type="Rhea" id="RHEA-COMP:19088"/>
        <dbReference type="Rhea" id="RHEA-COMP:19090"/>
        <dbReference type="ChEBI" id="CHEBI:15378"/>
        <dbReference type="ChEBI" id="CHEBI:57856"/>
        <dbReference type="ChEBI" id="CHEBI:59789"/>
        <dbReference type="ChEBI" id="CHEBI:167623"/>
        <dbReference type="ChEBI" id="CHEBI:172880"/>
    </reaction>
    <physiologicalReaction direction="left-to-right" evidence="3">
        <dbReference type="Rhea" id="RHEA:78508"/>
    </physiologicalReaction>
</comment>
<evidence type="ECO:0000256" key="1">
    <source>
        <dbReference type="ARBA" id="ARBA00018517"/>
    </source>
</evidence>